<sequence length="383" mass="41845">MASRREFLAWSALAAAAGTAAPRLMAAEKGSDNTSSGSTADPDAALPGNPPLAMNRFPPEHKYGVGGTQLGNMYRVTSEEEAMGMLAAAWEGGNRHFDTSPWYGLGLSERRLGRFLFDKDPSEYLLSTKVGRLLTPDASIENVANWKGNLRTNYRYDYSADGVRRSIEDSLQRMGVSKIDLVYIHDLSPDNEDMGQEWEQYFEIARKGAIPELERLRDEGIIGGWGMGVNEIAPSLAAMDAGNPDVILQATQYTLLNHRDALDRLFPACRERDVSLVIGAPLGSGYLAGSTHWMYKTDIPEGFAQKRDRISAIAREHGTDLRTAALQFTAAPEVVGATIPGARTAEHARENQASMTVEVPAEFWDALKSEGLIEEDAPVPNKA</sequence>
<proteinExistence type="predicted"/>
<evidence type="ECO:0000256" key="2">
    <source>
        <dbReference type="SAM" id="SignalP"/>
    </source>
</evidence>
<gene>
    <name evidence="4" type="ORF">GCM10010082_15230</name>
</gene>
<dbReference type="InterPro" id="IPR006311">
    <property type="entry name" value="TAT_signal"/>
</dbReference>
<feature type="signal peptide" evidence="2">
    <location>
        <begin position="1"/>
        <end position="26"/>
    </location>
</feature>
<organism evidence="4 5">
    <name type="scientific">Kushneria pakistanensis</name>
    <dbReference type="NCBI Taxonomy" id="1508770"/>
    <lineage>
        <taxon>Bacteria</taxon>
        <taxon>Pseudomonadati</taxon>
        <taxon>Pseudomonadota</taxon>
        <taxon>Gammaproteobacteria</taxon>
        <taxon>Oceanospirillales</taxon>
        <taxon>Halomonadaceae</taxon>
        <taxon>Kushneria</taxon>
    </lineage>
</organism>
<evidence type="ECO:0000256" key="1">
    <source>
        <dbReference type="SAM" id="MobiDB-lite"/>
    </source>
</evidence>
<evidence type="ECO:0000259" key="3">
    <source>
        <dbReference type="Pfam" id="PF00248"/>
    </source>
</evidence>
<dbReference type="Gene3D" id="3.20.20.100">
    <property type="entry name" value="NADP-dependent oxidoreductase domain"/>
    <property type="match status" value="1"/>
</dbReference>
<dbReference type="InterPro" id="IPR036812">
    <property type="entry name" value="NAD(P)_OxRdtase_dom_sf"/>
</dbReference>
<dbReference type="EMBL" id="BMZM01000002">
    <property type="protein sequence ID" value="GHC23821.1"/>
    <property type="molecule type" value="Genomic_DNA"/>
</dbReference>
<dbReference type="RefSeq" id="WP_189516779.1">
    <property type="nucleotide sequence ID" value="NZ_BMZM01000002.1"/>
</dbReference>
<dbReference type="CDD" id="cd19152">
    <property type="entry name" value="AKR_AKR15A"/>
    <property type="match status" value="1"/>
</dbReference>
<feature type="region of interest" description="Disordered" evidence="1">
    <location>
        <begin position="25"/>
        <end position="56"/>
    </location>
</feature>
<evidence type="ECO:0000313" key="4">
    <source>
        <dbReference type="EMBL" id="GHC23821.1"/>
    </source>
</evidence>
<reference evidence="5" key="1">
    <citation type="journal article" date="2019" name="Int. J. Syst. Evol. Microbiol.">
        <title>The Global Catalogue of Microorganisms (GCM) 10K type strain sequencing project: providing services to taxonomists for standard genome sequencing and annotation.</title>
        <authorList>
            <consortium name="The Broad Institute Genomics Platform"/>
            <consortium name="The Broad Institute Genome Sequencing Center for Infectious Disease"/>
            <person name="Wu L."/>
            <person name="Ma J."/>
        </authorList>
    </citation>
    <scope>NUCLEOTIDE SEQUENCE [LARGE SCALE GENOMIC DNA]</scope>
    <source>
        <strain evidence="5">KCTC 42082</strain>
    </source>
</reference>
<dbReference type="PANTHER" id="PTHR42686">
    <property type="entry name" value="GH17980P-RELATED"/>
    <property type="match status" value="1"/>
</dbReference>
<feature type="domain" description="NADP-dependent oxidoreductase" evidence="3">
    <location>
        <begin position="64"/>
        <end position="368"/>
    </location>
</feature>
<keyword evidence="5" id="KW-1185">Reference proteome</keyword>
<dbReference type="PROSITE" id="PS51318">
    <property type="entry name" value="TAT"/>
    <property type="match status" value="1"/>
</dbReference>
<accession>A0ABQ3FH56</accession>
<protein>
    <submittedName>
        <fullName evidence="4">L-fucose dehydrogenase</fullName>
    </submittedName>
</protein>
<name>A0ABQ3FH56_9GAMM</name>
<feature type="chain" id="PRO_5047051908" evidence="2">
    <location>
        <begin position="27"/>
        <end position="383"/>
    </location>
</feature>
<keyword evidence="2" id="KW-0732">Signal</keyword>
<dbReference type="InterPro" id="IPR023210">
    <property type="entry name" value="NADP_OxRdtase_dom"/>
</dbReference>
<evidence type="ECO:0000313" key="5">
    <source>
        <dbReference type="Proteomes" id="UP000604243"/>
    </source>
</evidence>
<dbReference type="SUPFAM" id="SSF51430">
    <property type="entry name" value="NAD(P)-linked oxidoreductase"/>
    <property type="match status" value="1"/>
</dbReference>
<dbReference type="Pfam" id="PF00248">
    <property type="entry name" value="Aldo_ket_red"/>
    <property type="match status" value="1"/>
</dbReference>
<dbReference type="InterPro" id="IPR020471">
    <property type="entry name" value="AKR"/>
</dbReference>
<dbReference type="PANTHER" id="PTHR42686:SF1">
    <property type="entry name" value="GH17980P-RELATED"/>
    <property type="match status" value="1"/>
</dbReference>
<comment type="caution">
    <text evidence="4">The sequence shown here is derived from an EMBL/GenBank/DDBJ whole genome shotgun (WGS) entry which is preliminary data.</text>
</comment>
<dbReference type="Proteomes" id="UP000604243">
    <property type="component" value="Unassembled WGS sequence"/>
</dbReference>